<reference evidence="1 3" key="1">
    <citation type="submission" date="2013-02" db="EMBL/GenBank/DDBJ databases">
        <title>The Genome Sequence of Enterococcus gilvus ATCC BAA-350.</title>
        <authorList>
            <consortium name="The Broad Institute Genome Sequencing Platform"/>
            <consortium name="The Broad Institute Genome Sequencing Center for Infectious Disease"/>
            <person name="Earl A.M."/>
            <person name="Gilmore M.S."/>
            <person name="Lebreton F."/>
            <person name="Walker B."/>
            <person name="Young S.K."/>
            <person name="Zeng Q."/>
            <person name="Gargeya S."/>
            <person name="Fitzgerald M."/>
            <person name="Haas B."/>
            <person name="Abouelleil A."/>
            <person name="Alvarado L."/>
            <person name="Arachchi H.M."/>
            <person name="Berlin A.M."/>
            <person name="Chapman S.B."/>
            <person name="Dewar J."/>
            <person name="Goldberg J."/>
            <person name="Griggs A."/>
            <person name="Gujja S."/>
            <person name="Hansen M."/>
            <person name="Howarth C."/>
            <person name="Imamovic A."/>
            <person name="Larimer J."/>
            <person name="McCowan C."/>
            <person name="Murphy C."/>
            <person name="Neiman D."/>
            <person name="Pearson M."/>
            <person name="Priest M."/>
            <person name="Roberts A."/>
            <person name="Saif S."/>
            <person name="Shea T."/>
            <person name="Sisk P."/>
            <person name="Sykes S."/>
            <person name="Wortman J."/>
            <person name="Nusbaum C."/>
            <person name="Birren B."/>
        </authorList>
    </citation>
    <scope>NUCLEOTIDE SEQUENCE [LARGE SCALE GENOMIC DNA]</scope>
    <source>
        <strain evidence="1 3">ATCC BAA-350</strain>
    </source>
</reference>
<evidence type="ECO:0000313" key="2">
    <source>
        <dbReference type="EMBL" id="EOW81569.1"/>
    </source>
</evidence>
<dbReference type="HOGENOM" id="CLU_1473035_0_0_9"/>
<organism evidence="1 3">
    <name type="scientific">Enterococcus gilvus ATCC BAA-350</name>
    <dbReference type="NCBI Taxonomy" id="1158614"/>
    <lineage>
        <taxon>Bacteria</taxon>
        <taxon>Bacillati</taxon>
        <taxon>Bacillota</taxon>
        <taxon>Bacilli</taxon>
        <taxon>Lactobacillales</taxon>
        <taxon>Enterococcaceae</taxon>
        <taxon>Enterococcus</taxon>
    </lineage>
</organism>
<evidence type="ECO:0008006" key="5">
    <source>
        <dbReference type="Google" id="ProtNLM"/>
    </source>
</evidence>
<dbReference type="AlphaFoldDB" id="R2XJL2"/>
<gene>
    <name evidence="2" type="ORF">I592_00865</name>
    <name evidence="1" type="ORF">UKC_03095</name>
</gene>
<dbReference type="PATRIC" id="fig|1158614.3.peg.3084"/>
<evidence type="ECO:0000313" key="4">
    <source>
        <dbReference type="Proteomes" id="UP000014160"/>
    </source>
</evidence>
<dbReference type="OrthoDB" id="2155895at2"/>
<accession>R2XJL2</accession>
<evidence type="ECO:0000313" key="1">
    <source>
        <dbReference type="EMBL" id="EOI55054.1"/>
    </source>
</evidence>
<dbReference type="GeneID" id="301213639"/>
<dbReference type="Proteomes" id="UP000014160">
    <property type="component" value="Unassembled WGS sequence"/>
</dbReference>
<proteinExistence type="predicted"/>
<reference evidence="2 4" key="2">
    <citation type="submission" date="2013-03" db="EMBL/GenBank/DDBJ databases">
        <title>The Genome Sequence of Enterococcus gilvus ATCC BAA-350 (PacBio/Illumina hybrid assembly).</title>
        <authorList>
            <consortium name="The Broad Institute Genomics Platform"/>
            <consortium name="The Broad Institute Genome Sequencing Center for Infectious Disease"/>
            <person name="Earl A."/>
            <person name="Russ C."/>
            <person name="Gilmore M."/>
            <person name="Surin D."/>
            <person name="Walker B."/>
            <person name="Young S."/>
            <person name="Zeng Q."/>
            <person name="Gargeya S."/>
            <person name="Fitzgerald M."/>
            <person name="Haas B."/>
            <person name="Abouelleil A."/>
            <person name="Allen A.W."/>
            <person name="Alvarado L."/>
            <person name="Arachchi H.M."/>
            <person name="Berlin A.M."/>
            <person name="Chapman S.B."/>
            <person name="Gainer-Dewar J."/>
            <person name="Goldberg J."/>
            <person name="Griggs A."/>
            <person name="Gujja S."/>
            <person name="Hansen M."/>
            <person name="Howarth C."/>
            <person name="Imamovic A."/>
            <person name="Ireland A."/>
            <person name="Larimer J."/>
            <person name="McCowan C."/>
            <person name="Murphy C."/>
            <person name="Pearson M."/>
            <person name="Poon T.W."/>
            <person name="Priest M."/>
            <person name="Roberts A."/>
            <person name="Saif S."/>
            <person name="Shea T."/>
            <person name="Sisk P."/>
            <person name="Sykes S."/>
            <person name="Wortman J."/>
            <person name="Nusbaum C."/>
            <person name="Birren B."/>
        </authorList>
    </citation>
    <scope>NUCLEOTIDE SEQUENCE [LARGE SCALE GENOMIC DNA]</scope>
    <source>
        <strain evidence="2 4">ATCC BAA-350</strain>
    </source>
</reference>
<dbReference type="Proteomes" id="UP000013750">
    <property type="component" value="Unassembled WGS sequence"/>
</dbReference>
<dbReference type="eggNOG" id="ENOG5032UKK">
    <property type="taxonomic scope" value="Bacteria"/>
</dbReference>
<dbReference type="RefSeq" id="WP_010781457.1">
    <property type="nucleotide sequence ID" value="NZ_ASWH01000001.1"/>
</dbReference>
<name>R2XJL2_9ENTE</name>
<protein>
    <recommendedName>
        <fullName evidence="5">Peptidase C39-like domain-containing protein</fullName>
    </recommendedName>
</protein>
<comment type="caution">
    <text evidence="1">The sequence shown here is derived from an EMBL/GenBank/DDBJ whole genome shotgun (WGS) entry which is preliminary data.</text>
</comment>
<dbReference type="EMBL" id="ASWH01000001">
    <property type="protein sequence ID" value="EOW81569.1"/>
    <property type="molecule type" value="Genomic_DNA"/>
</dbReference>
<sequence length="187" mass="21614">MDYLKDHWYDLKSFETYREWKTPRGFLCGTYASSVLLAYWQDQIDVACLPAGLRKKNSKQKEELIRALKPMLQPVDFPTVPLQISIGLNRFFRRYRIPYRARGTMVGSWQRVTKRLLGGEPVMIGLLQLRGSTYKNHWVVVHGFMETSAGDRFYKIHDNWGKSEAVIPAEWGNGTISLKKVNATANN</sequence>
<dbReference type="EMBL" id="AJDQ01000009">
    <property type="protein sequence ID" value="EOI55054.1"/>
    <property type="molecule type" value="Genomic_DNA"/>
</dbReference>
<keyword evidence="4" id="KW-1185">Reference proteome</keyword>
<evidence type="ECO:0000313" key="3">
    <source>
        <dbReference type="Proteomes" id="UP000013750"/>
    </source>
</evidence>